<evidence type="ECO:0000313" key="1">
    <source>
        <dbReference type="EMBL" id="EHH68258.1"/>
    </source>
</evidence>
<proteinExistence type="predicted"/>
<dbReference type="AlphaFoldDB" id="G6XIT2"/>
<organism evidence="1 2">
    <name type="scientific">Gluconobacter morbifer G707</name>
    <dbReference type="NCBI Taxonomy" id="1088869"/>
    <lineage>
        <taxon>Bacteria</taxon>
        <taxon>Pseudomonadati</taxon>
        <taxon>Pseudomonadota</taxon>
        <taxon>Alphaproteobacteria</taxon>
        <taxon>Acetobacterales</taxon>
        <taxon>Acetobacteraceae</taxon>
        <taxon>Gluconobacter</taxon>
    </lineage>
</organism>
<comment type="caution">
    <text evidence="1">The sequence shown here is derived from an EMBL/GenBank/DDBJ whole genome shotgun (WGS) entry which is preliminary data.</text>
</comment>
<dbReference type="STRING" id="1088869.GMO_10280"/>
<dbReference type="EMBL" id="AGQV01000002">
    <property type="protein sequence ID" value="EHH68258.1"/>
    <property type="molecule type" value="Genomic_DNA"/>
</dbReference>
<keyword evidence="2" id="KW-1185">Reference proteome</keyword>
<sequence length="140" mass="15123">MPWDQPMTAADTFVSEIEARCAEEQRRKDAEGKELIDLTALKAEQGFDCDEGRLDPGVLDKIKKGRLTPANVAALEARVKVLEDAINAACERLSAPAWTICANTHCERADECRSPAECGGTGKPGALRILRAALTREGGE</sequence>
<reference evidence="1 2" key="1">
    <citation type="submission" date="2011-10" db="EMBL/GenBank/DDBJ databases">
        <title>Genome sequence of Gluconobacter morbifer G707, isolated from Drosophila gut.</title>
        <authorList>
            <person name="Lee W.-J."/>
            <person name="Kim E.-K."/>
        </authorList>
    </citation>
    <scope>NUCLEOTIDE SEQUENCE [LARGE SCALE GENOMIC DNA]</scope>
    <source>
        <strain evidence="1 2">G707</strain>
    </source>
</reference>
<dbReference type="Proteomes" id="UP000004949">
    <property type="component" value="Unassembled WGS sequence"/>
</dbReference>
<accession>G6XIT2</accession>
<name>G6XIT2_9PROT</name>
<protein>
    <submittedName>
        <fullName evidence="1">Uncharacterized protein</fullName>
    </submittedName>
</protein>
<evidence type="ECO:0000313" key="2">
    <source>
        <dbReference type="Proteomes" id="UP000004949"/>
    </source>
</evidence>
<gene>
    <name evidence="1" type="ORF">GMO_10280</name>
</gene>